<dbReference type="PROSITE" id="PS50102">
    <property type="entry name" value="RRM"/>
    <property type="match status" value="1"/>
</dbReference>
<keyword evidence="12" id="KW-1185">Reference proteome</keyword>
<dbReference type="InterPro" id="IPR035979">
    <property type="entry name" value="RBD_domain_sf"/>
</dbReference>
<sequence>MSVILETTLGDIIVDLYTSERPTSCLNFLKLCKSKYYNFTLFHKVERNFIAQTGDPSGTGRGGESVFCRLYGEQAKFFDAETKPRIKHRKLGTLSMVNNGNNMHGSQFFLTLGEDLEYLDGVHTVFGEVTEGMDTLMKINEVICDEEHRPYQDVRLTHTVILDDPFDDPHGLEIPDRSPEPTKEQLSSGRIGADEEIDDTKGKSMEEIDEEIKDKTAKAQAIVLEMVGDIPDADVKPPENVLFVCKLNPVTSSEDLEIIFSRFGPIKSCEVIKDRITGESLQYAFIEFENERDCENAYFKMDNVLIDDRRIHVDFSQSVAKLKEESVQRNKLEKEVRPKYSLKDKSSIQKDTSYELIFDESVNVSPKLNSKKKKKKHKRLGSSDGSDKEVRNRKHKTYDYSRSKSGKKLKHH</sequence>
<dbReference type="Gene3D" id="2.40.100.10">
    <property type="entry name" value="Cyclophilin-like"/>
    <property type="match status" value="1"/>
</dbReference>
<evidence type="ECO:0000313" key="12">
    <source>
        <dbReference type="Proteomes" id="UP000694941"/>
    </source>
</evidence>
<name>A0ABM1BJF4_LIMPO</name>
<organism evidence="12 13">
    <name type="scientific">Limulus polyphemus</name>
    <name type="common">Atlantic horseshoe crab</name>
    <dbReference type="NCBI Taxonomy" id="6850"/>
    <lineage>
        <taxon>Eukaryota</taxon>
        <taxon>Metazoa</taxon>
        <taxon>Ecdysozoa</taxon>
        <taxon>Arthropoda</taxon>
        <taxon>Chelicerata</taxon>
        <taxon>Merostomata</taxon>
        <taxon>Xiphosura</taxon>
        <taxon>Limulidae</taxon>
        <taxon>Limulus</taxon>
    </lineage>
</organism>
<dbReference type="Pfam" id="PF00160">
    <property type="entry name" value="Pro_isomerase"/>
    <property type="match status" value="1"/>
</dbReference>
<evidence type="ECO:0000256" key="4">
    <source>
        <dbReference type="ARBA" id="ARBA00023110"/>
    </source>
</evidence>
<accession>A0ABM1BJF4</accession>
<dbReference type="InterPro" id="IPR035538">
    <property type="entry name" value="Cyclophilin_PPIL4"/>
</dbReference>
<dbReference type="InterPro" id="IPR012677">
    <property type="entry name" value="Nucleotide-bd_a/b_plait_sf"/>
</dbReference>
<dbReference type="Gene3D" id="3.30.70.330">
    <property type="match status" value="1"/>
</dbReference>
<evidence type="ECO:0000256" key="5">
    <source>
        <dbReference type="ARBA" id="ARBA00023235"/>
    </source>
</evidence>
<dbReference type="SMART" id="SM00360">
    <property type="entry name" value="RRM"/>
    <property type="match status" value="1"/>
</dbReference>
<keyword evidence="4 8" id="KW-0697">Rotamase</keyword>
<dbReference type="PANTHER" id="PTHR45843:SF1">
    <property type="entry name" value="PEPTIDYL-PROLYL CIS-TRANS ISOMERASE-LIKE 4"/>
    <property type="match status" value="1"/>
</dbReference>
<keyword evidence="3 7" id="KW-0694">RNA-binding</keyword>
<dbReference type="InterPro" id="IPR002130">
    <property type="entry name" value="Cyclophilin-type_PPIase_dom"/>
</dbReference>
<dbReference type="PROSITE" id="PS50072">
    <property type="entry name" value="CSA_PPIASE_2"/>
    <property type="match status" value="1"/>
</dbReference>
<comment type="function">
    <text evidence="8">PPIases accelerate the folding of proteins. It catalyzes the cis-trans isomerization of proline imidic peptide bonds in oligopeptides.</text>
</comment>
<dbReference type="Pfam" id="PF00076">
    <property type="entry name" value="RRM_1"/>
    <property type="match status" value="1"/>
</dbReference>
<evidence type="ECO:0000256" key="1">
    <source>
        <dbReference type="ARBA" id="ARBA00000971"/>
    </source>
</evidence>
<evidence type="ECO:0000256" key="3">
    <source>
        <dbReference type="ARBA" id="ARBA00022884"/>
    </source>
</evidence>
<dbReference type="SUPFAM" id="SSF50891">
    <property type="entry name" value="Cyclophilin-like"/>
    <property type="match status" value="1"/>
</dbReference>
<dbReference type="Proteomes" id="UP000694941">
    <property type="component" value="Unplaced"/>
</dbReference>
<feature type="compositionally biased region" description="Basic residues" evidence="9">
    <location>
        <begin position="369"/>
        <end position="380"/>
    </location>
</feature>
<comment type="catalytic activity">
    <reaction evidence="1 8">
        <text>[protein]-peptidylproline (omega=180) = [protein]-peptidylproline (omega=0)</text>
        <dbReference type="Rhea" id="RHEA:16237"/>
        <dbReference type="Rhea" id="RHEA-COMP:10747"/>
        <dbReference type="Rhea" id="RHEA-COMP:10748"/>
        <dbReference type="ChEBI" id="CHEBI:83833"/>
        <dbReference type="ChEBI" id="CHEBI:83834"/>
        <dbReference type="EC" id="5.2.1.8"/>
    </reaction>
</comment>
<dbReference type="CDD" id="cd12235">
    <property type="entry name" value="RRM_PPIL4"/>
    <property type="match status" value="1"/>
</dbReference>
<protein>
    <recommendedName>
        <fullName evidence="8">Peptidyl-prolyl cis-trans isomerase</fullName>
        <shortName evidence="8">PPIase</shortName>
        <ecNumber evidence="8">5.2.1.8</ecNumber>
    </recommendedName>
</protein>
<feature type="domain" description="PPIase cyclophilin-type" evidence="10">
    <location>
        <begin position="1"/>
        <end position="161"/>
    </location>
</feature>
<dbReference type="GeneID" id="106467399"/>
<dbReference type="InterPro" id="IPR000504">
    <property type="entry name" value="RRM_dom"/>
</dbReference>
<dbReference type="PRINTS" id="PR00153">
    <property type="entry name" value="CSAPPISMRASE"/>
</dbReference>
<dbReference type="RefSeq" id="XP_013783203.1">
    <property type="nucleotide sequence ID" value="XM_013927749.2"/>
</dbReference>
<evidence type="ECO:0000256" key="2">
    <source>
        <dbReference type="ARBA" id="ARBA00004123"/>
    </source>
</evidence>
<feature type="compositionally biased region" description="Basic and acidic residues" evidence="9">
    <location>
        <begin position="167"/>
        <end position="183"/>
    </location>
</feature>
<comment type="similarity">
    <text evidence="8">Belongs to the cyclophilin-type PPIase family. PPIL4 subfamily.</text>
</comment>
<evidence type="ECO:0000259" key="11">
    <source>
        <dbReference type="PROSITE" id="PS50102"/>
    </source>
</evidence>
<keyword evidence="5 8" id="KW-0413">Isomerase</keyword>
<evidence type="ECO:0000313" key="13">
    <source>
        <dbReference type="RefSeq" id="XP_013783203.1"/>
    </source>
</evidence>
<dbReference type="CDD" id="cd01921">
    <property type="entry name" value="cyclophilin_RRM"/>
    <property type="match status" value="1"/>
</dbReference>
<feature type="domain" description="RRM" evidence="11">
    <location>
        <begin position="240"/>
        <end position="318"/>
    </location>
</feature>
<gene>
    <name evidence="13" type="primary">LOC106467399</name>
</gene>
<comment type="subcellular location">
    <subcellularLocation>
        <location evidence="2 8">Nucleus</location>
    </subcellularLocation>
</comment>
<dbReference type="PANTHER" id="PTHR45843">
    <property type="entry name" value="PEPTIDYL-PROLYL CIS-TRANS ISOMERASE-LIKE 4"/>
    <property type="match status" value="1"/>
</dbReference>
<proteinExistence type="inferred from homology"/>
<evidence type="ECO:0000256" key="8">
    <source>
        <dbReference type="RuleBase" id="RU365081"/>
    </source>
</evidence>
<feature type="region of interest" description="Disordered" evidence="9">
    <location>
        <begin position="167"/>
        <end position="191"/>
    </location>
</feature>
<reference evidence="13" key="1">
    <citation type="submission" date="2025-08" db="UniProtKB">
        <authorList>
            <consortium name="RefSeq"/>
        </authorList>
    </citation>
    <scope>IDENTIFICATION</scope>
    <source>
        <tissue evidence="13">Muscle</tissue>
    </source>
</reference>
<evidence type="ECO:0000259" key="10">
    <source>
        <dbReference type="PROSITE" id="PS50072"/>
    </source>
</evidence>
<dbReference type="SUPFAM" id="SSF54928">
    <property type="entry name" value="RNA-binding domain, RBD"/>
    <property type="match status" value="1"/>
</dbReference>
<feature type="region of interest" description="Disordered" evidence="9">
    <location>
        <begin position="366"/>
        <end position="412"/>
    </location>
</feature>
<dbReference type="EC" id="5.2.1.8" evidence="8"/>
<keyword evidence="6 8" id="KW-0539">Nucleus</keyword>
<dbReference type="InterPro" id="IPR035542">
    <property type="entry name" value="CRIP"/>
</dbReference>
<evidence type="ECO:0000256" key="7">
    <source>
        <dbReference type="PROSITE-ProRule" id="PRU00176"/>
    </source>
</evidence>
<evidence type="ECO:0000256" key="9">
    <source>
        <dbReference type="SAM" id="MobiDB-lite"/>
    </source>
</evidence>
<evidence type="ECO:0000256" key="6">
    <source>
        <dbReference type="ARBA" id="ARBA00023242"/>
    </source>
</evidence>
<dbReference type="InterPro" id="IPR029000">
    <property type="entry name" value="Cyclophilin-like_dom_sf"/>
</dbReference>